<keyword evidence="10" id="KW-1185">Reference proteome</keyword>
<dbReference type="InterPro" id="IPR032319">
    <property type="entry name" value="CLP1_P"/>
</dbReference>
<feature type="domain" description="Clp1 P-loop" evidence="8">
    <location>
        <begin position="123"/>
        <end position="153"/>
    </location>
</feature>
<evidence type="ECO:0000256" key="5">
    <source>
        <dbReference type="ARBA" id="ARBA00023242"/>
    </source>
</evidence>
<dbReference type="OrthoDB" id="258143at2759"/>
<dbReference type="GO" id="GO:0006388">
    <property type="term" value="P:tRNA splicing, via endonucleolytic cleavage and ligation"/>
    <property type="evidence" value="ECO:0007669"/>
    <property type="project" value="TreeGrafter"/>
</dbReference>
<evidence type="ECO:0000256" key="4">
    <source>
        <dbReference type="ARBA" id="ARBA00022840"/>
    </source>
</evidence>
<dbReference type="GO" id="GO:0005524">
    <property type="term" value="F:ATP binding"/>
    <property type="evidence" value="ECO:0007669"/>
    <property type="project" value="UniProtKB-KW"/>
</dbReference>
<gene>
    <name evidence="9" type="ORF">TSOC_014685</name>
</gene>
<name>A0A2J7ZGY6_9CHLO</name>
<dbReference type="GO" id="GO:0005634">
    <property type="term" value="C:nucleus"/>
    <property type="evidence" value="ECO:0007669"/>
    <property type="project" value="UniProtKB-SubCell"/>
</dbReference>
<dbReference type="InterPro" id="IPR045116">
    <property type="entry name" value="Clp1/Grc3"/>
</dbReference>
<protein>
    <submittedName>
        <fullName evidence="9">Protein CLP1</fullName>
    </submittedName>
</protein>
<dbReference type="AlphaFoldDB" id="A0A2J7ZGY6"/>
<dbReference type="Gene3D" id="2.60.120.1030">
    <property type="entry name" value="Clp1, DNA binding domain"/>
    <property type="match status" value="1"/>
</dbReference>
<dbReference type="PANTHER" id="PTHR12755">
    <property type="entry name" value="CLEAVAGE/POLYADENYLATION FACTOR IA SUBUNIT CLP1P"/>
    <property type="match status" value="1"/>
</dbReference>
<dbReference type="GO" id="GO:0006397">
    <property type="term" value="P:mRNA processing"/>
    <property type="evidence" value="ECO:0007669"/>
    <property type="project" value="UniProtKB-KW"/>
</dbReference>
<dbReference type="Pfam" id="PF16573">
    <property type="entry name" value="CLP1_N"/>
    <property type="match status" value="1"/>
</dbReference>
<dbReference type="EMBL" id="PGGS01002665">
    <property type="protein sequence ID" value="PNG99534.1"/>
    <property type="molecule type" value="Genomic_DNA"/>
</dbReference>
<keyword evidence="2" id="KW-0507">mRNA processing</keyword>
<dbReference type="Proteomes" id="UP000236333">
    <property type="component" value="Unassembled WGS sequence"/>
</dbReference>
<feature type="domain" description="Clp1 N-terminal" evidence="7">
    <location>
        <begin position="2"/>
        <end position="87"/>
    </location>
</feature>
<keyword evidence="4" id="KW-0067">ATP-binding</keyword>
<dbReference type="SUPFAM" id="SSF52540">
    <property type="entry name" value="P-loop containing nucleoside triphosphate hydrolases"/>
    <property type="match status" value="1"/>
</dbReference>
<accession>A0A2J7ZGY6</accession>
<evidence type="ECO:0000259" key="7">
    <source>
        <dbReference type="Pfam" id="PF16573"/>
    </source>
</evidence>
<evidence type="ECO:0000256" key="2">
    <source>
        <dbReference type="ARBA" id="ARBA00022664"/>
    </source>
</evidence>
<reference evidence="9 10" key="1">
    <citation type="journal article" date="2017" name="Mol. Biol. Evol.">
        <title>The 4-celled Tetrabaena socialis nuclear genome reveals the essential components for genetic control of cell number at the origin of multicellularity in the volvocine lineage.</title>
        <authorList>
            <person name="Featherston J."/>
            <person name="Arakaki Y."/>
            <person name="Hanschen E.R."/>
            <person name="Ferris P.J."/>
            <person name="Michod R.E."/>
            <person name="Olson B.J.S.C."/>
            <person name="Nozaki H."/>
            <person name="Durand P.M."/>
        </authorList>
    </citation>
    <scope>NUCLEOTIDE SEQUENCE [LARGE SCALE GENOMIC DNA]</scope>
    <source>
        <strain evidence="9 10">NIES-571</strain>
    </source>
</reference>
<evidence type="ECO:0000313" key="10">
    <source>
        <dbReference type="Proteomes" id="UP000236333"/>
    </source>
</evidence>
<comment type="caution">
    <text evidence="9">The sequence shown here is derived from an EMBL/GenBank/DDBJ whole genome shotgun (WGS) entry which is preliminary data.</text>
</comment>
<dbReference type="InterPro" id="IPR032324">
    <property type="entry name" value="Clp1_N"/>
</dbReference>
<evidence type="ECO:0000313" key="9">
    <source>
        <dbReference type="EMBL" id="PNG99534.1"/>
    </source>
</evidence>
<keyword evidence="5" id="KW-0539">Nucleus</keyword>
<comment type="subcellular location">
    <subcellularLocation>
        <location evidence="1">Nucleus</location>
    </subcellularLocation>
</comment>
<evidence type="ECO:0000256" key="1">
    <source>
        <dbReference type="ARBA" id="ARBA00004123"/>
    </source>
</evidence>
<dbReference type="InterPro" id="IPR038239">
    <property type="entry name" value="Clp1_N_sf"/>
</dbReference>
<sequence>SQELRLECPPGRPVSLRLEEGSAEVFGTELQRGRAVSVTGQKVAVFTFSGCRVAVVGEPSVKYVAEETPMASYLNVHNTLNARREEAQRTAAAATAAATSGSGGSGGGGGGGGRGGPVVLVVGPTDSGKSTLCRLLCNWAVRSGWQPTFVDLD</sequence>
<feature type="region of interest" description="Disordered" evidence="6">
    <location>
        <begin position="92"/>
        <end position="112"/>
    </location>
</feature>
<dbReference type="PANTHER" id="PTHR12755:SF6">
    <property type="entry name" value="POLYRIBONUCLEOTIDE 5'-HYDROXYL-KINASE CLP1"/>
    <property type="match status" value="1"/>
</dbReference>
<feature type="non-terminal residue" evidence="9">
    <location>
        <position position="153"/>
    </location>
</feature>
<keyword evidence="3" id="KW-0547">Nucleotide-binding</keyword>
<proteinExistence type="predicted"/>
<dbReference type="GO" id="GO:0051731">
    <property type="term" value="F:polynucleotide 5'-hydroxyl-kinase activity"/>
    <property type="evidence" value="ECO:0007669"/>
    <property type="project" value="InterPro"/>
</dbReference>
<evidence type="ECO:0000256" key="3">
    <source>
        <dbReference type="ARBA" id="ARBA00022741"/>
    </source>
</evidence>
<dbReference type="FunFam" id="2.60.120.1030:FF:000001">
    <property type="entry name" value="Protein CLP1 homolog 5"/>
    <property type="match status" value="1"/>
</dbReference>
<evidence type="ECO:0000259" key="8">
    <source>
        <dbReference type="Pfam" id="PF16575"/>
    </source>
</evidence>
<dbReference type="Pfam" id="PF16575">
    <property type="entry name" value="CLP1_P"/>
    <property type="match status" value="1"/>
</dbReference>
<feature type="compositionally biased region" description="Gly residues" evidence="6">
    <location>
        <begin position="101"/>
        <end position="112"/>
    </location>
</feature>
<dbReference type="Gene3D" id="3.40.50.300">
    <property type="entry name" value="P-loop containing nucleotide triphosphate hydrolases"/>
    <property type="match status" value="1"/>
</dbReference>
<evidence type="ECO:0000256" key="6">
    <source>
        <dbReference type="SAM" id="MobiDB-lite"/>
    </source>
</evidence>
<dbReference type="InterPro" id="IPR027417">
    <property type="entry name" value="P-loop_NTPase"/>
</dbReference>
<feature type="non-terminal residue" evidence="9">
    <location>
        <position position="1"/>
    </location>
</feature>
<organism evidence="9 10">
    <name type="scientific">Tetrabaena socialis</name>
    <dbReference type="NCBI Taxonomy" id="47790"/>
    <lineage>
        <taxon>Eukaryota</taxon>
        <taxon>Viridiplantae</taxon>
        <taxon>Chlorophyta</taxon>
        <taxon>core chlorophytes</taxon>
        <taxon>Chlorophyceae</taxon>
        <taxon>CS clade</taxon>
        <taxon>Chlamydomonadales</taxon>
        <taxon>Tetrabaenaceae</taxon>
        <taxon>Tetrabaena</taxon>
    </lineage>
</organism>